<evidence type="ECO:0000313" key="2">
    <source>
        <dbReference type="EMBL" id="AIT70618.1"/>
    </source>
</evidence>
<dbReference type="GO" id="GO:0008009">
    <property type="term" value="F:chemokine activity"/>
    <property type="evidence" value="ECO:0007669"/>
    <property type="project" value="InterPro"/>
</dbReference>
<evidence type="ECO:0000259" key="1">
    <source>
        <dbReference type="Pfam" id="PF00048"/>
    </source>
</evidence>
<name>A0A097IVK4_9POXV</name>
<protein>
    <submittedName>
        <fullName evidence="2">C-C motif chemokine protein</fullName>
    </submittedName>
</protein>
<dbReference type="SUPFAM" id="SSF54117">
    <property type="entry name" value="Interleukin 8-like chemokines"/>
    <property type="match status" value="1"/>
</dbReference>
<gene>
    <name evidence="2" type="primary">3</name>
    <name evidence="3" type="synonym">183</name>
</gene>
<dbReference type="GO" id="GO:0006955">
    <property type="term" value="P:immune response"/>
    <property type="evidence" value="ECO:0007669"/>
    <property type="project" value="InterPro"/>
</dbReference>
<dbReference type="Pfam" id="PF00048">
    <property type="entry name" value="IL8"/>
    <property type="match status" value="1"/>
</dbReference>
<dbReference type="Proteomes" id="UP000121784">
    <property type="component" value="Segment"/>
</dbReference>
<dbReference type="EMBL" id="KM595078">
    <property type="protein sequence ID" value="AIT70618.1"/>
    <property type="molecule type" value="Genomic_DNA"/>
</dbReference>
<dbReference type="Gene3D" id="2.40.50.40">
    <property type="match status" value="1"/>
</dbReference>
<evidence type="ECO:0000313" key="4">
    <source>
        <dbReference type="Proteomes" id="UP000121784"/>
    </source>
</evidence>
<organism evidence="2 4">
    <name type="scientific">Cotia virus</name>
    <dbReference type="NCBI Taxonomy" id="39444"/>
    <lineage>
        <taxon>Viruses</taxon>
        <taxon>Varidnaviria</taxon>
        <taxon>Bamfordvirae</taxon>
        <taxon>Nucleocytoviricota</taxon>
        <taxon>Pokkesviricetes</taxon>
        <taxon>Chitovirales</taxon>
        <taxon>Poxviridae</taxon>
        <taxon>Chordopoxvirinae</taxon>
        <taxon>Oryzopoxvirus</taxon>
        <taxon>Oryzopoxvirus cotia</taxon>
    </lineage>
</organism>
<dbReference type="GO" id="GO:0005576">
    <property type="term" value="C:extracellular region"/>
    <property type="evidence" value="ECO:0007669"/>
    <property type="project" value="InterPro"/>
</dbReference>
<dbReference type="EMBL" id="KM595078">
    <property type="protein sequence ID" value="AIT70798.1"/>
    <property type="molecule type" value="Genomic_DNA"/>
</dbReference>
<accession>A0A097IVK4</accession>
<proteinExistence type="predicted"/>
<sequence>MKLILIFILNYYMYAVYSLPGSFSSMNDCCYNHIRKLPPINRIIGYFITSSNCQQTSVIFINEKYKYICSTINKVAKLYIDELNKRYIHETIYENKINKC</sequence>
<feature type="domain" description="Chemokine interleukin-8-like" evidence="1">
    <location>
        <begin position="28"/>
        <end position="70"/>
    </location>
</feature>
<dbReference type="InterPro" id="IPR036048">
    <property type="entry name" value="Interleukin_8-like_sf"/>
</dbReference>
<evidence type="ECO:0000313" key="3">
    <source>
        <dbReference type="EMBL" id="AIT70798.1"/>
    </source>
</evidence>
<dbReference type="InterPro" id="IPR001811">
    <property type="entry name" value="Chemokine_IL8-like_dom"/>
</dbReference>
<reference evidence="2 4" key="1">
    <citation type="submission" date="2014-09" db="EMBL/GenBank/DDBJ databases">
        <title>Complete Genome Sequence of the Embu Virus Strain SPAn 880.</title>
        <authorList>
            <person name="Ibrahim M.S."/>
            <person name="Antwerpen M.H."/>
            <person name="Georgi E."/>
            <person name="Vette P."/>
            <person name="Zoeller G."/>
            <person name="Meyer H."/>
        </authorList>
    </citation>
    <scope>NUCLEOTIDE SEQUENCE [LARGE SCALE GENOMIC DNA]</scope>
    <source>
        <strain evidence="2">SPAn880</strain>
    </source>
</reference>